<proteinExistence type="predicted"/>
<comment type="caution">
    <text evidence="4">The sequence shown here is derived from an EMBL/GenBank/DDBJ whole genome shotgun (WGS) entry which is preliminary data.</text>
</comment>
<protein>
    <submittedName>
        <fullName evidence="4">Tat-linked quality control protein TatD</fullName>
    </submittedName>
</protein>
<dbReference type="PROSITE" id="PS01090">
    <property type="entry name" value="TATD_2"/>
    <property type="match status" value="1"/>
</dbReference>
<dbReference type="PROSITE" id="PS01091">
    <property type="entry name" value="TATD_3"/>
    <property type="match status" value="1"/>
</dbReference>
<dbReference type="InterPro" id="IPR018228">
    <property type="entry name" value="DNase_TatD-rel_CS"/>
</dbReference>
<feature type="domain" description="TPPC8 C-terminal Ig-like" evidence="2">
    <location>
        <begin position="1074"/>
        <end position="1202"/>
    </location>
</feature>
<dbReference type="FunFam" id="3.20.20.140:FF:000040">
    <property type="entry name" value="Putative tatD related deoxyribonuclease"/>
    <property type="match status" value="1"/>
</dbReference>
<evidence type="ECO:0000259" key="3">
    <source>
        <dbReference type="Pfam" id="PF24545"/>
    </source>
</evidence>
<dbReference type="InterPro" id="IPR058541">
    <property type="entry name" value="Ig_TPPC8_1st"/>
</dbReference>
<evidence type="ECO:0000313" key="4">
    <source>
        <dbReference type="EMBL" id="GER29021.1"/>
    </source>
</evidence>
<dbReference type="GO" id="GO:1990072">
    <property type="term" value="C:TRAPPIII protein complex"/>
    <property type="evidence" value="ECO:0007669"/>
    <property type="project" value="TreeGrafter"/>
</dbReference>
<reference evidence="5" key="1">
    <citation type="journal article" date="2019" name="Curr. Biol.">
        <title>Genome Sequence of Striga asiatica Provides Insight into the Evolution of Plant Parasitism.</title>
        <authorList>
            <person name="Yoshida S."/>
            <person name="Kim S."/>
            <person name="Wafula E.K."/>
            <person name="Tanskanen J."/>
            <person name="Kim Y.M."/>
            <person name="Honaas L."/>
            <person name="Yang Z."/>
            <person name="Spallek T."/>
            <person name="Conn C.E."/>
            <person name="Ichihashi Y."/>
            <person name="Cheong K."/>
            <person name="Cui S."/>
            <person name="Der J.P."/>
            <person name="Gundlach H."/>
            <person name="Jiao Y."/>
            <person name="Hori C."/>
            <person name="Ishida J.K."/>
            <person name="Kasahara H."/>
            <person name="Kiba T."/>
            <person name="Kim M.S."/>
            <person name="Koo N."/>
            <person name="Laohavisit A."/>
            <person name="Lee Y.H."/>
            <person name="Lumba S."/>
            <person name="McCourt P."/>
            <person name="Mortimer J.C."/>
            <person name="Mutuku J.M."/>
            <person name="Nomura T."/>
            <person name="Sasaki-Sekimoto Y."/>
            <person name="Seto Y."/>
            <person name="Wang Y."/>
            <person name="Wakatake T."/>
            <person name="Sakakibara H."/>
            <person name="Demura T."/>
            <person name="Yamaguchi S."/>
            <person name="Yoneyama K."/>
            <person name="Manabe R.I."/>
            <person name="Nelson D.C."/>
            <person name="Schulman A.H."/>
            <person name="Timko M.P."/>
            <person name="dePamphilis C.W."/>
            <person name="Choi D."/>
            <person name="Shirasu K."/>
        </authorList>
    </citation>
    <scope>NUCLEOTIDE SEQUENCE [LARGE SCALE GENOMIC DNA]</scope>
    <source>
        <strain evidence="5">cv. UVA1</strain>
    </source>
</reference>
<dbReference type="CDD" id="cd01310">
    <property type="entry name" value="TatD_DNAse"/>
    <property type="match status" value="1"/>
</dbReference>
<sequence>MSDPENTKLGRMLLDEITPVVMVLHTPLVEETCRKNGLSFIEMLSPFTNFINIDVPVRTASDQPYRLRKFKLRLFNASEIRQPNIESAKERLKQVITEAGDKDISDLCSHPPYIESLIACLLAVSSQDEDPIDKFVDLFNTNQLPPLLNDGAMDPNILKYFLLIHDNQDGTLEKATGVMTEMRSTFGATDCRLLCVNSSMHGMEEHQENPWAYYARIFFIFLLNTTNSNQLGCFLNMDDIEELRNTVHDLSSKHIIPHMEQKIRVLNQQVSATRKGFRNQIKNLWWRKGKDDAPENSSGSMYTYSSTESQIRVLGDYAFMLRDYELALSNYRLISTDYKLDKAWKHYAGVQEMMGLAYFMLDQSRKDAEYCMENAFSTYSKIGSSGGRHATRCGIWWAEMLKARSQFKDAASVYFRISGEEPLHSAVMLEQASYCFLLSAPAMLRKYGFHLVLSGDFYKKSDQVKHAIRTYRGALSAFKDTAWSHIRDHVHFHMGKWYASLGMFDEAIKHILEVLLCGHQSKATQELFLQEFLRIVQETGQTFEVPRLQLPAINFPSINIVFEDHRTYASPAAASVKESVWQSLEGDMIPSLSVTKTNWLESQSRVLPKKYKESNVCIAGEPILVEISFRNPLQIPLSISNISLICKHSTEDDETEPDADASLTDHHDDRNLRTTSVSGNFSLDTSLFTLSEVDISLQGGETMLVQLTVTPKTEGTLKVAGVRWKLSASVIGIYNFHSDNMRKKVAKGKKKLKKMKDDLQFLVIKSLPRLEGVIDNMPEAVYVGELRRLTLELRNPSNISVKNLKLRISHPRLLNIAALDVMNLEFPSFLRNREHSLQQPAAADAVDSIFVFPETTANSWETPLKWPLWFRAAAAGSVSLYISVYYEIEDALSVITYRTLRIHYNLEVLPSLEVSLQTSSCPSRLQEFLVRMDIVNKTNSESFRVHQLSCVGDQWELALLRPADPVHRRRQDSTEKTKTSIATSWRADVGLVDSEFKSLYDTSISPFSLFHHYERLHQDRHEQDLVSSLDFILIFESPSESDAGKPISPRVFSHHSCHCRLASTSPIWWLIDGPRTVRHDFSSTFCEVNLSMTVHNSSEDIVSVRIKTLDSMSAAVNSLTNAGPVSGNEVGWQDTSHLNEIKVTTDVMGARLGRATSAESITPFLWTGSSSTKFELGPLSSVVVPMQISVFAPGTFDLSNYSLEWSVDGSKASSDIAVNFTDDMFRGMYHGKQYHVADIAAVLSRAWNAGVDRIIVTGGSLEESKEALAIAETDGARLFCTVGVHPTRCKEFDDSGDPEGHFKALLSLAREGIEKGKVVAVGECGLDYDRLHFCPAEIQKKYFERQFELAYVMKLPMFLHMRAAAEDFCNILDQNKHRFCSGVAHSFTGSAQDRDRLLSFNNLFIGINGCSLKTAENLDVVRGIPVERLMIETDSPYCEIKNTHAGIKFVKTLWPSKKKEKHDLDCIVKGRNEPCLVRQVLEVVAGCKGIADIYQLSETVYHNTCSTEQSL</sequence>
<dbReference type="PANTHER" id="PTHR12975:SF6">
    <property type="entry name" value="TRAFFICKING PROTEIN PARTICLE COMPLEX SUBUNIT 8"/>
    <property type="match status" value="1"/>
</dbReference>
<keyword evidence="1" id="KW-0378">Hydrolase</keyword>
<keyword evidence="5" id="KW-1185">Reference proteome</keyword>
<dbReference type="SUPFAM" id="SSF51556">
    <property type="entry name" value="Metallo-dependent hydrolases"/>
    <property type="match status" value="1"/>
</dbReference>
<dbReference type="InterPro" id="IPR011990">
    <property type="entry name" value="TPR-like_helical_dom_sf"/>
</dbReference>
<dbReference type="InterPro" id="IPR057651">
    <property type="entry name" value="Ig_TPPC8_C"/>
</dbReference>
<evidence type="ECO:0000259" key="2">
    <source>
        <dbReference type="Pfam" id="PF24542"/>
    </source>
</evidence>
<dbReference type="EMBL" id="BKCP01003335">
    <property type="protein sequence ID" value="GER29021.1"/>
    <property type="molecule type" value="Genomic_DNA"/>
</dbReference>
<dbReference type="InterPro" id="IPR001130">
    <property type="entry name" value="TatD-like"/>
</dbReference>
<dbReference type="Pfam" id="PF12739">
    <property type="entry name" value="TRAPPC-Trs85"/>
    <property type="match status" value="2"/>
</dbReference>
<dbReference type="Pfam" id="PF24542">
    <property type="entry name" value="Ig_TPPC8_C"/>
    <property type="match status" value="1"/>
</dbReference>
<gene>
    <name evidence="4" type="ORF">STAS_04851</name>
</gene>
<dbReference type="PANTHER" id="PTHR12975">
    <property type="entry name" value="TRANSPORT PROTEIN TRAPP"/>
    <property type="match status" value="1"/>
</dbReference>
<dbReference type="InterPro" id="IPR032466">
    <property type="entry name" value="Metal_Hydrolase"/>
</dbReference>
<dbReference type="SUPFAM" id="SSF48452">
    <property type="entry name" value="TPR-like"/>
    <property type="match status" value="1"/>
</dbReference>
<evidence type="ECO:0000313" key="5">
    <source>
        <dbReference type="Proteomes" id="UP000325081"/>
    </source>
</evidence>
<organism evidence="4 5">
    <name type="scientific">Striga asiatica</name>
    <name type="common">Asiatic witchweed</name>
    <name type="synonym">Buchnera asiatica</name>
    <dbReference type="NCBI Taxonomy" id="4170"/>
    <lineage>
        <taxon>Eukaryota</taxon>
        <taxon>Viridiplantae</taxon>
        <taxon>Streptophyta</taxon>
        <taxon>Embryophyta</taxon>
        <taxon>Tracheophyta</taxon>
        <taxon>Spermatophyta</taxon>
        <taxon>Magnoliopsida</taxon>
        <taxon>eudicotyledons</taxon>
        <taxon>Gunneridae</taxon>
        <taxon>Pentapetalae</taxon>
        <taxon>asterids</taxon>
        <taxon>lamiids</taxon>
        <taxon>Lamiales</taxon>
        <taxon>Orobanchaceae</taxon>
        <taxon>Buchnereae</taxon>
        <taxon>Striga</taxon>
    </lineage>
</organism>
<dbReference type="Pfam" id="PF24545">
    <property type="entry name" value="Ig_TPPC8_1st"/>
    <property type="match status" value="1"/>
</dbReference>
<dbReference type="Proteomes" id="UP000325081">
    <property type="component" value="Unassembled WGS sequence"/>
</dbReference>
<dbReference type="Gene3D" id="1.25.40.10">
    <property type="entry name" value="Tetratricopeptide repeat domain"/>
    <property type="match status" value="1"/>
</dbReference>
<name>A0A5A7P8L4_STRAF</name>
<dbReference type="Pfam" id="PF01026">
    <property type="entry name" value="TatD_DNase"/>
    <property type="match status" value="1"/>
</dbReference>
<feature type="domain" description="TPPC8 first Ig-like" evidence="3">
    <location>
        <begin position="578"/>
        <end position="749"/>
    </location>
</feature>
<dbReference type="InterPro" id="IPR024420">
    <property type="entry name" value="TRAPP_III_complex_Trs85"/>
</dbReference>
<dbReference type="GO" id="GO:0016788">
    <property type="term" value="F:hydrolase activity, acting on ester bonds"/>
    <property type="evidence" value="ECO:0007669"/>
    <property type="project" value="InterPro"/>
</dbReference>
<accession>A0A5A7P8L4</accession>
<dbReference type="OrthoDB" id="437922at2759"/>
<evidence type="ECO:0000256" key="1">
    <source>
        <dbReference type="ARBA" id="ARBA00022801"/>
    </source>
</evidence>
<dbReference type="Gene3D" id="3.20.20.140">
    <property type="entry name" value="Metal-dependent hydrolases"/>
    <property type="match status" value="1"/>
</dbReference>